<dbReference type="InterPro" id="IPR005861">
    <property type="entry name" value="HisP_aminotrans"/>
</dbReference>
<dbReference type="InterPro" id="IPR015424">
    <property type="entry name" value="PyrdxlP-dep_Trfase"/>
</dbReference>
<evidence type="ECO:0000256" key="7">
    <source>
        <dbReference type="ARBA" id="ARBA00022898"/>
    </source>
</evidence>
<reference evidence="11" key="1">
    <citation type="journal article" date="2020" name="mSystems">
        <title>Genome- and Community-Level Interaction Insights into Carbon Utilization and Element Cycling Functions of Hydrothermarchaeota in Hydrothermal Sediment.</title>
        <authorList>
            <person name="Zhou Z."/>
            <person name="Liu Y."/>
            <person name="Xu W."/>
            <person name="Pan J."/>
            <person name="Luo Z.H."/>
            <person name="Li M."/>
        </authorList>
    </citation>
    <scope>NUCLEOTIDE SEQUENCE [LARGE SCALE GENOMIC DNA]</scope>
    <source>
        <strain evidence="11">SpSt-258</strain>
    </source>
</reference>
<dbReference type="CDD" id="cd00609">
    <property type="entry name" value="AAT_like"/>
    <property type="match status" value="1"/>
</dbReference>
<dbReference type="PANTHER" id="PTHR42885:SF2">
    <property type="entry name" value="HISTIDINOL-PHOSPHATE AMINOTRANSFERASE"/>
    <property type="match status" value="1"/>
</dbReference>
<evidence type="ECO:0000256" key="6">
    <source>
        <dbReference type="ARBA" id="ARBA00022679"/>
    </source>
</evidence>
<dbReference type="PROSITE" id="PS00599">
    <property type="entry name" value="AA_TRANSFER_CLASS_2"/>
    <property type="match status" value="1"/>
</dbReference>
<evidence type="ECO:0000256" key="5">
    <source>
        <dbReference type="ARBA" id="ARBA00022605"/>
    </source>
</evidence>
<dbReference type="GO" id="GO:0000105">
    <property type="term" value="P:L-histidine biosynthetic process"/>
    <property type="evidence" value="ECO:0007669"/>
    <property type="project" value="UniProtKB-UniRule"/>
</dbReference>
<dbReference type="EC" id="2.6.1.9" evidence="9"/>
<dbReference type="EMBL" id="DSKY01000022">
    <property type="protein sequence ID" value="HDY59966.1"/>
    <property type="molecule type" value="Genomic_DNA"/>
</dbReference>
<evidence type="ECO:0000256" key="1">
    <source>
        <dbReference type="ARBA" id="ARBA00001933"/>
    </source>
</evidence>
<evidence type="ECO:0000313" key="11">
    <source>
        <dbReference type="EMBL" id="HDY59966.1"/>
    </source>
</evidence>
<comment type="caution">
    <text evidence="11">The sequence shown here is derived from an EMBL/GenBank/DDBJ whole genome shotgun (WGS) entry which is preliminary data.</text>
</comment>
<keyword evidence="6 9" id="KW-0808">Transferase</keyword>
<feature type="domain" description="Aminotransferase class I/classII large" evidence="10">
    <location>
        <begin position="22"/>
        <end position="343"/>
    </location>
</feature>
<dbReference type="InterPro" id="IPR015421">
    <property type="entry name" value="PyrdxlP-dep_Trfase_major"/>
</dbReference>
<feature type="modified residue" description="N6-(pyridoxal phosphate)lysine" evidence="9">
    <location>
        <position position="208"/>
    </location>
</feature>
<evidence type="ECO:0000256" key="8">
    <source>
        <dbReference type="ARBA" id="ARBA00023102"/>
    </source>
</evidence>
<keyword evidence="5 9" id="KW-0028">Amino-acid biosynthesis</keyword>
<comment type="subunit">
    <text evidence="3 9">Homodimer.</text>
</comment>
<dbReference type="AlphaFoldDB" id="A0A7V0Z791"/>
<protein>
    <recommendedName>
        <fullName evidence="9">Histidinol-phosphate aminotransferase</fullName>
        <ecNumber evidence="9">2.6.1.9</ecNumber>
    </recommendedName>
    <alternativeName>
        <fullName evidence="9">Imidazole acetol-phosphate transaminase</fullName>
    </alternativeName>
</protein>
<dbReference type="InterPro" id="IPR001917">
    <property type="entry name" value="Aminotrans_II_pyridoxalP_BS"/>
</dbReference>
<evidence type="ECO:0000256" key="3">
    <source>
        <dbReference type="ARBA" id="ARBA00011738"/>
    </source>
</evidence>
<dbReference type="HAMAP" id="MF_01023">
    <property type="entry name" value="HisC_aminotrans_2"/>
    <property type="match status" value="1"/>
</dbReference>
<keyword evidence="8 9" id="KW-0368">Histidine biosynthesis</keyword>
<sequence>MIRIKNSVIQLPAYEVPQKARIKLNQNESPYDILAEYKSEILNRLRKISWNRYPVENPQDLKRQLADYTGHPAEGIVVGNGSNELILACMLATCDKGDRVTVIRPGFAIYPYLAQILQLKIDKVPLLADFSFDIKKLLRSVKNSKIAFFATPNNPTGTTIDIDGIEEVLRIKNSIVVVDEAYYEFHGLTCQRLLDRYENLLILRTFSKAFGIAGVRLGYLLCNPDIAKHMVKAKPPFSIGIFQQVVAEYLLSKKGLVLDTVRKIVMEREKVFNRLKSIPEIMPIPSRANFILFGIKNYSSIDFFHRLYKKGILVRRFSGPDLKKFLRVTIGKPEENEEFIKKIKQIIKKPGGQNAQC</sequence>
<gene>
    <name evidence="9 11" type="primary">hisC</name>
    <name evidence="11" type="ORF">ENP86_10550</name>
</gene>
<evidence type="ECO:0000256" key="9">
    <source>
        <dbReference type="HAMAP-Rule" id="MF_01023"/>
    </source>
</evidence>
<dbReference type="Gene3D" id="3.90.1150.10">
    <property type="entry name" value="Aspartate Aminotransferase, domain 1"/>
    <property type="match status" value="1"/>
</dbReference>
<keyword evidence="4 9" id="KW-0032">Aminotransferase</keyword>
<dbReference type="InterPro" id="IPR015422">
    <property type="entry name" value="PyrdxlP-dep_Trfase_small"/>
</dbReference>
<dbReference type="PANTHER" id="PTHR42885">
    <property type="entry name" value="HISTIDINOL-PHOSPHATE AMINOTRANSFERASE-RELATED"/>
    <property type="match status" value="1"/>
</dbReference>
<comment type="catalytic activity">
    <reaction evidence="9">
        <text>L-histidinol phosphate + 2-oxoglutarate = 3-(imidazol-4-yl)-2-oxopropyl phosphate + L-glutamate</text>
        <dbReference type="Rhea" id="RHEA:23744"/>
        <dbReference type="ChEBI" id="CHEBI:16810"/>
        <dbReference type="ChEBI" id="CHEBI:29985"/>
        <dbReference type="ChEBI" id="CHEBI:57766"/>
        <dbReference type="ChEBI" id="CHEBI:57980"/>
        <dbReference type="EC" id="2.6.1.9"/>
    </reaction>
</comment>
<name>A0A7V0Z791_UNCW3</name>
<dbReference type="GO" id="GO:0030170">
    <property type="term" value="F:pyridoxal phosphate binding"/>
    <property type="evidence" value="ECO:0007669"/>
    <property type="project" value="InterPro"/>
</dbReference>
<keyword evidence="7 9" id="KW-0663">Pyridoxal phosphate</keyword>
<dbReference type="UniPathway" id="UPA00031">
    <property type="reaction ID" value="UER00012"/>
</dbReference>
<dbReference type="Pfam" id="PF00155">
    <property type="entry name" value="Aminotran_1_2"/>
    <property type="match status" value="1"/>
</dbReference>
<organism evidence="11">
    <name type="scientific">candidate division WOR-3 bacterium</name>
    <dbReference type="NCBI Taxonomy" id="2052148"/>
    <lineage>
        <taxon>Bacteria</taxon>
        <taxon>Bacteria division WOR-3</taxon>
    </lineage>
</organism>
<comment type="similarity">
    <text evidence="2 9">Belongs to the class-II pyridoxal-phosphate-dependent aminotransferase family. Histidinol-phosphate aminotransferase subfamily.</text>
</comment>
<dbReference type="GO" id="GO:0004400">
    <property type="term" value="F:histidinol-phosphate transaminase activity"/>
    <property type="evidence" value="ECO:0007669"/>
    <property type="project" value="UniProtKB-UniRule"/>
</dbReference>
<dbReference type="SUPFAM" id="SSF53383">
    <property type="entry name" value="PLP-dependent transferases"/>
    <property type="match status" value="1"/>
</dbReference>
<evidence type="ECO:0000256" key="4">
    <source>
        <dbReference type="ARBA" id="ARBA00022576"/>
    </source>
</evidence>
<comment type="cofactor">
    <cofactor evidence="1 9">
        <name>pyridoxal 5'-phosphate</name>
        <dbReference type="ChEBI" id="CHEBI:597326"/>
    </cofactor>
</comment>
<evidence type="ECO:0000256" key="2">
    <source>
        <dbReference type="ARBA" id="ARBA00007970"/>
    </source>
</evidence>
<evidence type="ECO:0000259" key="10">
    <source>
        <dbReference type="Pfam" id="PF00155"/>
    </source>
</evidence>
<comment type="pathway">
    <text evidence="9">Amino-acid biosynthesis; L-histidine biosynthesis; L-histidine from 5-phospho-alpha-D-ribose 1-diphosphate: step 7/9.</text>
</comment>
<proteinExistence type="inferred from homology"/>
<dbReference type="NCBIfam" id="TIGR01141">
    <property type="entry name" value="hisC"/>
    <property type="match status" value="1"/>
</dbReference>
<dbReference type="Gene3D" id="3.40.640.10">
    <property type="entry name" value="Type I PLP-dependent aspartate aminotransferase-like (Major domain)"/>
    <property type="match status" value="1"/>
</dbReference>
<dbReference type="InterPro" id="IPR004839">
    <property type="entry name" value="Aminotransferase_I/II_large"/>
</dbReference>
<accession>A0A7V0Z791</accession>